<name>A0A8K0W9Q7_9HYPO</name>
<evidence type="ECO:0000313" key="3">
    <source>
        <dbReference type="Proteomes" id="UP000813427"/>
    </source>
</evidence>
<keyword evidence="1" id="KW-0812">Transmembrane</keyword>
<dbReference type="Proteomes" id="UP000813427">
    <property type="component" value="Unassembled WGS sequence"/>
</dbReference>
<keyword evidence="1" id="KW-1133">Transmembrane helix</keyword>
<dbReference type="AlphaFoldDB" id="A0A8K0W9Q7"/>
<organism evidence="2 3">
    <name type="scientific">Fusarium tricinctum</name>
    <dbReference type="NCBI Taxonomy" id="61284"/>
    <lineage>
        <taxon>Eukaryota</taxon>
        <taxon>Fungi</taxon>
        <taxon>Dikarya</taxon>
        <taxon>Ascomycota</taxon>
        <taxon>Pezizomycotina</taxon>
        <taxon>Sordariomycetes</taxon>
        <taxon>Hypocreomycetidae</taxon>
        <taxon>Hypocreales</taxon>
        <taxon>Nectriaceae</taxon>
        <taxon>Fusarium</taxon>
        <taxon>Fusarium tricinctum species complex</taxon>
    </lineage>
</organism>
<keyword evidence="3" id="KW-1185">Reference proteome</keyword>
<evidence type="ECO:0000313" key="2">
    <source>
        <dbReference type="EMBL" id="KAH7241306.1"/>
    </source>
</evidence>
<evidence type="ECO:0000256" key="1">
    <source>
        <dbReference type="SAM" id="Phobius"/>
    </source>
</evidence>
<comment type="caution">
    <text evidence="2">The sequence shown here is derived from an EMBL/GenBank/DDBJ whole genome shotgun (WGS) entry which is preliminary data.</text>
</comment>
<feature type="transmembrane region" description="Helical" evidence="1">
    <location>
        <begin position="21"/>
        <end position="45"/>
    </location>
</feature>
<accession>A0A8K0W9Q7</accession>
<dbReference type="EMBL" id="JAGPXF010000005">
    <property type="protein sequence ID" value="KAH7241306.1"/>
    <property type="molecule type" value="Genomic_DNA"/>
</dbReference>
<proteinExistence type="predicted"/>
<gene>
    <name evidence="2" type="ORF">BKA59DRAFT_528914</name>
</gene>
<reference evidence="2" key="1">
    <citation type="journal article" date="2021" name="Nat. Commun.">
        <title>Genetic determinants of endophytism in the Arabidopsis root mycobiome.</title>
        <authorList>
            <person name="Mesny F."/>
            <person name="Miyauchi S."/>
            <person name="Thiergart T."/>
            <person name="Pickel B."/>
            <person name="Atanasova L."/>
            <person name="Karlsson M."/>
            <person name="Huettel B."/>
            <person name="Barry K.W."/>
            <person name="Haridas S."/>
            <person name="Chen C."/>
            <person name="Bauer D."/>
            <person name="Andreopoulos W."/>
            <person name="Pangilinan J."/>
            <person name="LaButti K."/>
            <person name="Riley R."/>
            <person name="Lipzen A."/>
            <person name="Clum A."/>
            <person name="Drula E."/>
            <person name="Henrissat B."/>
            <person name="Kohler A."/>
            <person name="Grigoriev I.V."/>
            <person name="Martin F.M."/>
            <person name="Hacquard S."/>
        </authorList>
    </citation>
    <scope>NUCLEOTIDE SEQUENCE</scope>
    <source>
        <strain evidence="2">MPI-SDFR-AT-0068</strain>
    </source>
</reference>
<sequence>MLPKRQATTAKSMKNTMNRPVCHLGVKASHLMAVMAHLFLLHSVLETLGYPLQRRPMDKPVMVLKVPPLLLRRLPIVSLAVILGYPPQVRPMDKPPIAPKALPGSPFPLPTIGCQRDLHLLHVHYLTQAFPLPKRPILMSMTEDSITESKGAMLVFLVL</sequence>
<protein>
    <submittedName>
        <fullName evidence="2">Uncharacterized protein</fullName>
    </submittedName>
</protein>
<keyword evidence="1" id="KW-0472">Membrane</keyword>